<keyword evidence="3" id="KW-1185">Reference proteome</keyword>
<dbReference type="AlphaFoldDB" id="A0A7C8BP15"/>
<evidence type="ECO:0000313" key="2">
    <source>
        <dbReference type="EMBL" id="KAB1633403.1"/>
    </source>
</evidence>
<evidence type="ECO:0000256" key="1">
    <source>
        <dbReference type="SAM" id="MobiDB-lite"/>
    </source>
</evidence>
<dbReference type="EMBL" id="WBKA01000001">
    <property type="protein sequence ID" value="KAB1633403.1"/>
    <property type="molecule type" value="Genomic_DNA"/>
</dbReference>
<evidence type="ECO:0000313" key="3">
    <source>
        <dbReference type="Proteomes" id="UP000481339"/>
    </source>
</evidence>
<protein>
    <submittedName>
        <fullName evidence="2">Response regulator</fullName>
    </submittedName>
</protein>
<name>A0A7C8BP15_9MICO</name>
<accession>A0A7C8BP15</accession>
<dbReference type="RefSeq" id="WP_158035182.1">
    <property type="nucleotide sequence ID" value="NZ_BAAAZV010000007.1"/>
</dbReference>
<dbReference type="Proteomes" id="UP000481339">
    <property type="component" value="Unassembled WGS sequence"/>
</dbReference>
<dbReference type="OrthoDB" id="5078489at2"/>
<organism evidence="2 3">
    <name type="scientific">Pseudoclavibacter caeni</name>
    <dbReference type="NCBI Taxonomy" id="908846"/>
    <lineage>
        <taxon>Bacteria</taxon>
        <taxon>Bacillati</taxon>
        <taxon>Actinomycetota</taxon>
        <taxon>Actinomycetes</taxon>
        <taxon>Micrococcales</taxon>
        <taxon>Microbacteriaceae</taxon>
        <taxon>Pseudoclavibacter</taxon>
    </lineage>
</organism>
<reference evidence="2 3" key="1">
    <citation type="submission" date="2019-09" db="EMBL/GenBank/DDBJ databases">
        <title>Phylogeny of genus Pseudoclavibacter and closely related genus.</title>
        <authorList>
            <person name="Li Y."/>
        </authorList>
    </citation>
    <scope>NUCLEOTIDE SEQUENCE [LARGE SCALE GENOMIC DNA]</scope>
    <source>
        <strain evidence="2 3">JCM 16921</strain>
    </source>
</reference>
<comment type="caution">
    <text evidence="2">The sequence shown here is derived from an EMBL/GenBank/DDBJ whole genome shotgun (WGS) entry which is preliminary data.</text>
</comment>
<proteinExistence type="predicted"/>
<sequence length="72" mass="7717">MTTQPQDHATIGRFVGGPLNGQLLPLGPDDGQEIIRAYGDGQVVYRQVGQLENTGPDDGAPTATYRFVETTD</sequence>
<feature type="region of interest" description="Disordered" evidence="1">
    <location>
        <begin position="51"/>
        <end position="72"/>
    </location>
</feature>
<gene>
    <name evidence="2" type="ORF">F8O02_00170</name>
</gene>